<sequence length="231" mass="26191">MLEAISGDYIGRLVAERDLSSIRVRTGTLAKLDRVERIIFVGSTCVGKTTLEAAIRNACQTDQLLAESVSVPQRVVIRPPRLDDKNDIYFCSADDFRRMVLGNTLGLYGVKLMENGREEPYGYLRPTNGTFPIFFANNQTIKNKTSVHPEGVLQNALIILIYATDIIREERLRRRSPQLFETHPDEVAFRLSKEERAIRLVSEAHLIVKNYGRFAGRSSLDVILLIKELLK</sequence>
<evidence type="ECO:0000313" key="1">
    <source>
        <dbReference type="EMBL" id="OGE26877.1"/>
    </source>
</evidence>
<dbReference type="AlphaFoldDB" id="A0A1F5JE06"/>
<proteinExistence type="predicted"/>
<accession>A0A1F5JE06</accession>
<dbReference type="EMBL" id="MFCX01000002">
    <property type="protein sequence ID" value="OGE26877.1"/>
    <property type="molecule type" value="Genomic_DNA"/>
</dbReference>
<organism evidence="1 2">
    <name type="scientific">Candidatus Daviesbacteria bacterium RIFCSPHIGHO2_02_FULL_39_12</name>
    <dbReference type="NCBI Taxonomy" id="1797770"/>
    <lineage>
        <taxon>Bacteria</taxon>
        <taxon>Candidatus Daviesiibacteriota</taxon>
    </lineage>
</organism>
<dbReference type="Proteomes" id="UP000177042">
    <property type="component" value="Unassembled WGS sequence"/>
</dbReference>
<dbReference type="SUPFAM" id="SSF52540">
    <property type="entry name" value="P-loop containing nucleoside triphosphate hydrolases"/>
    <property type="match status" value="1"/>
</dbReference>
<evidence type="ECO:0000313" key="2">
    <source>
        <dbReference type="Proteomes" id="UP000177042"/>
    </source>
</evidence>
<reference evidence="1 2" key="1">
    <citation type="journal article" date="2016" name="Nat. Commun.">
        <title>Thousands of microbial genomes shed light on interconnected biogeochemical processes in an aquifer system.</title>
        <authorList>
            <person name="Anantharaman K."/>
            <person name="Brown C.T."/>
            <person name="Hug L.A."/>
            <person name="Sharon I."/>
            <person name="Castelle C.J."/>
            <person name="Probst A.J."/>
            <person name="Thomas B.C."/>
            <person name="Singh A."/>
            <person name="Wilkins M.J."/>
            <person name="Karaoz U."/>
            <person name="Brodie E.L."/>
            <person name="Williams K.H."/>
            <person name="Hubbard S.S."/>
            <person name="Banfield J.F."/>
        </authorList>
    </citation>
    <scope>NUCLEOTIDE SEQUENCE [LARGE SCALE GENOMIC DNA]</scope>
</reference>
<name>A0A1F5JE06_9BACT</name>
<comment type="caution">
    <text evidence="1">The sequence shown here is derived from an EMBL/GenBank/DDBJ whole genome shotgun (WGS) entry which is preliminary data.</text>
</comment>
<evidence type="ECO:0008006" key="3">
    <source>
        <dbReference type="Google" id="ProtNLM"/>
    </source>
</evidence>
<dbReference type="InterPro" id="IPR027417">
    <property type="entry name" value="P-loop_NTPase"/>
</dbReference>
<gene>
    <name evidence="1" type="ORF">A3C26_03170</name>
</gene>
<protein>
    <recommendedName>
        <fullName evidence="3">Guanylate kinase-like domain-containing protein</fullName>
    </recommendedName>
</protein>